<proteinExistence type="predicted"/>
<name>A0A816SGD7_BRANA</name>
<dbReference type="AlphaFoldDB" id="A0A816SGD7"/>
<dbReference type="Proteomes" id="UP001295469">
    <property type="component" value="Chromosome A06"/>
</dbReference>
<sequence>MISTKSITRVKEKSCDLGTSSVDFFRNPRRQDHPACNAALIFSSSTAEPPLLCTFDLILRHNHAFEQRLHQTPTVNSGKTQSTLNRYWIIFKIKYANFAESF</sequence>
<protein>
    <submittedName>
        <fullName evidence="1">(rape) hypothetical protein</fullName>
    </submittedName>
</protein>
<reference evidence="1" key="1">
    <citation type="submission" date="2021-01" db="EMBL/GenBank/DDBJ databases">
        <authorList>
            <consortium name="Genoscope - CEA"/>
            <person name="William W."/>
        </authorList>
    </citation>
    <scope>NUCLEOTIDE SEQUENCE</scope>
</reference>
<gene>
    <name evidence="1" type="ORF">DARMORV10_A06P19680.1</name>
</gene>
<dbReference type="EMBL" id="HG994360">
    <property type="protein sequence ID" value="CAF2085303.1"/>
    <property type="molecule type" value="Genomic_DNA"/>
</dbReference>
<accession>A0A816SGD7</accession>
<evidence type="ECO:0000313" key="1">
    <source>
        <dbReference type="EMBL" id="CAF2085303.1"/>
    </source>
</evidence>
<organism evidence="1">
    <name type="scientific">Brassica napus</name>
    <name type="common">Rape</name>
    <dbReference type="NCBI Taxonomy" id="3708"/>
    <lineage>
        <taxon>Eukaryota</taxon>
        <taxon>Viridiplantae</taxon>
        <taxon>Streptophyta</taxon>
        <taxon>Embryophyta</taxon>
        <taxon>Tracheophyta</taxon>
        <taxon>Spermatophyta</taxon>
        <taxon>Magnoliopsida</taxon>
        <taxon>eudicotyledons</taxon>
        <taxon>Gunneridae</taxon>
        <taxon>Pentapetalae</taxon>
        <taxon>rosids</taxon>
        <taxon>malvids</taxon>
        <taxon>Brassicales</taxon>
        <taxon>Brassicaceae</taxon>
        <taxon>Brassiceae</taxon>
        <taxon>Brassica</taxon>
    </lineage>
</organism>